<gene>
    <name evidence="2" type="ORF">C8J24_3377</name>
</gene>
<dbReference type="EMBL" id="PZZN01000003">
    <property type="protein sequence ID" value="PTM45157.1"/>
    <property type="molecule type" value="Genomic_DNA"/>
</dbReference>
<dbReference type="RefSeq" id="WP_107934168.1">
    <property type="nucleotide sequence ID" value="NZ_PZZN01000003.1"/>
</dbReference>
<dbReference type="Proteomes" id="UP000240996">
    <property type="component" value="Unassembled WGS sequence"/>
</dbReference>
<evidence type="ECO:0000313" key="3">
    <source>
        <dbReference type="Proteomes" id="UP000240996"/>
    </source>
</evidence>
<dbReference type="Gene3D" id="1.10.260.40">
    <property type="entry name" value="lambda repressor-like DNA-binding domains"/>
    <property type="match status" value="1"/>
</dbReference>
<evidence type="ECO:0000313" key="2">
    <source>
        <dbReference type="EMBL" id="PTM45157.1"/>
    </source>
</evidence>
<sequence length="175" mass="19412">MTTVQRDTAGQGGEHGLLFHSFDGTGIPHAYTMFDGRFPCQQAHKLGERLLRFCPCANIIRAAALGPFSQEARAFSVGMTRVAVSRIENGRTWPQAQTLDRIILELDIDCPTWQCEGSVPRRCDSSMARGKTLESLNYASDCVRNVGRSDRAFPNCRGNPRCRPRTSRIEHAEAG</sequence>
<feature type="domain" description="HTH cro/C1-type" evidence="1">
    <location>
        <begin position="69"/>
        <end position="113"/>
    </location>
</feature>
<dbReference type="InterPro" id="IPR010982">
    <property type="entry name" value="Lambda_DNA-bd_dom_sf"/>
</dbReference>
<organism evidence="2 3">
    <name type="scientific">Sphingomonas aerolata</name>
    <dbReference type="NCBI Taxonomy" id="185951"/>
    <lineage>
        <taxon>Bacteria</taxon>
        <taxon>Pseudomonadati</taxon>
        <taxon>Pseudomonadota</taxon>
        <taxon>Alphaproteobacteria</taxon>
        <taxon>Sphingomonadales</taxon>
        <taxon>Sphingomonadaceae</taxon>
        <taxon>Sphingomonas</taxon>
    </lineage>
</organism>
<dbReference type="SUPFAM" id="SSF47413">
    <property type="entry name" value="lambda repressor-like DNA-binding domains"/>
    <property type="match status" value="1"/>
</dbReference>
<dbReference type="PROSITE" id="PS50943">
    <property type="entry name" value="HTH_CROC1"/>
    <property type="match status" value="1"/>
</dbReference>
<comment type="caution">
    <text evidence="2">The sequence shown here is derived from an EMBL/GenBank/DDBJ whole genome shotgun (WGS) entry which is preliminary data.</text>
</comment>
<accession>A0A2T4YP16</accession>
<protein>
    <submittedName>
        <fullName evidence="2">Helix-turn-helix protein</fullName>
    </submittedName>
</protein>
<dbReference type="AlphaFoldDB" id="A0A2T4YP16"/>
<keyword evidence="3" id="KW-1185">Reference proteome</keyword>
<evidence type="ECO:0000259" key="1">
    <source>
        <dbReference type="PROSITE" id="PS50943"/>
    </source>
</evidence>
<proteinExistence type="predicted"/>
<name>A0A2T4YP16_9SPHN</name>
<dbReference type="InterPro" id="IPR001387">
    <property type="entry name" value="Cro/C1-type_HTH"/>
</dbReference>
<dbReference type="Pfam" id="PF01381">
    <property type="entry name" value="HTH_3"/>
    <property type="match status" value="1"/>
</dbReference>
<dbReference type="CDD" id="cd00093">
    <property type="entry name" value="HTH_XRE"/>
    <property type="match status" value="1"/>
</dbReference>
<reference evidence="2 3" key="1">
    <citation type="submission" date="2018-04" db="EMBL/GenBank/DDBJ databases">
        <title>Genomic Encyclopedia of Type Strains, Phase III (KMG-III): the genomes of soil and plant-associated and newly described type strains.</title>
        <authorList>
            <person name="Whitman W."/>
        </authorList>
    </citation>
    <scope>NUCLEOTIDE SEQUENCE [LARGE SCALE GENOMIC DNA]</scope>
    <source>
        <strain evidence="2 3">NW12</strain>
    </source>
</reference>
<dbReference type="GO" id="GO:0003677">
    <property type="term" value="F:DNA binding"/>
    <property type="evidence" value="ECO:0007669"/>
    <property type="project" value="InterPro"/>
</dbReference>